<comment type="caution">
    <text evidence="1">The sequence shown here is derived from an EMBL/GenBank/DDBJ whole genome shotgun (WGS) entry which is preliminary data.</text>
</comment>
<protein>
    <submittedName>
        <fullName evidence="1">24876_t:CDS:1</fullName>
    </submittedName>
</protein>
<accession>A0A9N9DJK1</accession>
<dbReference type="AlphaFoldDB" id="A0A9N9DJK1"/>
<sequence>MSTNPNPQNISCLKTLTLNILKNSSLDIIAKGIEVPELDPCSSCLEDYIKDLPQCPKCAMEIESIDYVHSGTSEQKGIKKEPTNLKKLIDELTTENLDSTENIITQSSSVPTGENNPESVDFLNLYRQIVKAEDGNKKAIQNVIRTYYNFGHDLKKRLKYYKKNHKKQAVGVYPIESEDCELDITLFIPMNDEERDPNSQSIFETNEYYCVGGKIVLGSYNGNLRLKMTVASSTHLSIKKDFGSNRCPLKVSLVGVAQDAPKEINRENAILNVLVNDYARQIYMLFVVGQMEIIEKDLYVYAVDISYVDTGSATKKK</sequence>
<feature type="non-terminal residue" evidence="1">
    <location>
        <position position="1"/>
    </location>
</feature>
<organism evidence="1 2">
    <name type="scientific">Dentiscutata erythropus</name>
    <dbReference type="NCBI Taxonomy" id="1348616"/>
    <lineage>
        <taxon>Eukaryota</taxon>
        <taxon>Fungi</taxon>
        <taxon>Fungi incertae sedis</taxon>
        <taxon>Mucoromycota</taxon>
        <taxon>Glomeromycotina</taxon>
        <taxon>Glomeromycetes</taxon>
        <taxon>Diversisporales</taxon>
        <taxon>Gigasporaceae</taxon>
        <taxon>Dentiscutata</taxon>
    </lineage>
</organism>
<proteinExistence type="predicted"/>
<gene>
    <name evidence="1" type="ORF">DERYTH_LOCUS9667</name>
</gene>
<keyword evidence="2" id="KW-1185">Reference proteome</keyword>
<reference evidence="1" key="1">
    <citation type="submission" date="2021-06" db="EMBL/GenBank/DDBJ databases">
        <authorList>
            <person name="Kallberg Y."/>
            <person name="Tangrot J."/>
            <person name="Rosling A."/>
        </authorList>
    </citation>
    <scope>NUCLEOTIDE SEQUENCE</scope>
    <source>
        <strain evidence="1">MA453B</strain>
    </source>
</reference>
<name>A0A9N9DJK1_9GLOM</name>
<evidence type="ECO:0000313" key="1">
    <source>
        <dbReference type="EMBL" id="CAG8641182.1"/>
    </source>
</evidence>
<dbReference type="OrthoDB" id="2395414at2759"/>
<dbReference type="EMBL" id="CAJVPY010005347">
    <property type="protein sequence ID" value="CAG8641182.1"/>
    <property type="molecule type" value="Genomic_DNA"/>
</dbReference>
<evidence type="ECO:0000313" key="2">
    <source>
        <dbReference type="Proteomes" id="UP000789405"/>
    </source>
</evidence>
<dbReference type="Proteomes" id="UP000789405">
    <property type="component" value="Unassembled WGS sequence"/>
</dbReference>